<feature type="region of interest" description="Disordered" evidence="1">
    <location>
        <begin position="21"/>
        <end position="50"/>
    </location>
</feature>
<protein>
    <submittedName>
        <fullName evidence="2">Uncharacterized protein</fullName>
    </submittedName>
</protein>
<sequence length="50" mass="4987">MPLLGLEPIAGVDYTGLRWDASPGTAAAPADADSGGRQLPDGRPPDVAAV</sequence>
<dbReference type="RefSeq" id="WP_192778962.1">
    <property type="nucleotide sequence ID" value="NZ_BAAASY010000031.1"/>
</dbReference>
<proteinExistence type="predicted"/>
<gene>
    <name evidence="2" type="ORF">H4W81_007395</name>
</gene>
<dbReference type="EMBL" id="JADBEF010000001">
    <property type="protein sequence ID" value="MBE1564616.1"/>
    <property type="molecule type" value="Genomic_DNA"/>
</dbReference>
<comment type="caution">
    <text evidence="2">The sequence shown here is derived from an EMBL/GenBank/DDBJ whole genome shotgun (WGS) entry which is preliminary data.</text>
</comment>
<evidence type="ECO:0000256" key="1">
    <source>
        <dbReference type="SAM" id="MobiDB-lite"/>
    </source>
</evidence>
<organism evidence="2 3">
    <name type="scientific">Nonomuraea africana</name>
    <dbReference type="NCBI Taxonomy" id="46171"/>
    <lineage>
        <taxon>Bacteria</taxon>
        <taxon>Bacillati</taxon>
        <taxon>Actinomycetota</taxon>
        <taxon>Actinomycetes</taxon>
        <taxon>Streptosporangiales</taxon>
        <taxon>Streptosporangiaceae</taxon>
        <taxon>Nonomuraea</taxon>
    </lineage>
</organism>
<reference evidence="2 3" key="1">
    <citation type="submission" date="2020-10" db="EMBL/GenBank/DDBJ databases">
        <title>Sequencing the genomes of 1000 actinobacteria strains.</title>
        <authorList>
            <person name="Klenk H.-P."/>
        </authorList>
    </citation>
    <scope>NUCLEOTIDE SEQUENCE [LARGE SCALE GENOMIC DNA]</scope>
    <source>
        <strain evidence="2 3">DSM 43748</strain>
    </source>
</reference>
<evidence type="ECO:0000313" key="3">
    <source>
        <dbReference type="Proteomes" id="UP000661607"/>
    </source>
</evidence>
<name>A0ABR9KRF0_9ACTN</name>
<dbReference type="Proteomes" id="UP000661607">
    <property type="component" value="Unassembled WGS sequence"/>
</dbReference>
<feature type="compositionally biased region" description="Low complexity" evidence="1">
    <location>
        <begin position="21"/>
        <end position="36"/>
    </location>
</feature>
<keyword evidence="3" id="KW-1185">Reference proteome</keyword>
<accession>A0ABR9KRF0</accession>
<evidence type="ECO:0000313" key="2">
    <source>
        <dbReference type="EMBL" id="MBE1564616.1"/>
    </source>
</evidence>